<protein>
    <recommendedName>
        <fullName evidence="5">Inner membrane-spanning protein YciB</fullName>
    </recommendedName>
</protein>
<dbReference type="RefSeq" id="WP_184033962.1">
    <property type="nucleotide sequence ID" value="NZ_JACHHY010000001.1"/>
</dbReference>
<keyword evidence="5" id="KW-0997">Cell inner membrane</keyword>
<keyword evidence="7" id="KW-1185">Reference proteome</keyword>
<name>A0A840MHF6_9PROT</name>
<dbReference type="NCBIfam" id="TIGR00997">
    <property type="entry name" value="ispZ"/>
    <property type="match status" value="1"/>
</dbReference>
<dbReference type="Proteomes" id="UP000575898">
    <property type="component" value="Unassembled WGS sequence"/>
</dbReference>
<organism evidence="6 7">
    <name type="scientific">Chitinivorax tropicus</name>
    <dbReference type="NCBI Taxonomy" id="714531"/>
    <lineage>
        <taxon>Bacteria</taxon>
        <taxon>Pseudomonadati</taxon>
        <taxon>Pseudomonadota</taxon>
        <taxon>Betaproteobacteria</taxon>
        <taxon>Chitinivorax</taxon>
    </lineage>
</organism>
<evidence type="ECO:0000256" key="2">
    <source>
        <dbReference type="ARBA" id="ARBA00022692"/>
    </source>
</evidence>
<reference evidence="6 7" key="1">
    <citation type="submission" date="2020-08" db="EMBL/GenBank/DDBJ databases">
        <title>Genomic Encyclopedia of Type Strains, Phase IV (KMG-IV): sequencing the most valuable type-strain genomes for metagenomic binning, comparative biology and taxonomic classification.</title>
        <authorList>
            <person name="Goeker M."/>
        </authorList>
    </citation>
    <scope>NUCLEOTIDE SEQUENCE [LARGE SCALE GENOMIC DNA]</scope>
    <source>
        <strain evidence="6 7">DSM 27165</strain>
    </source>
</reference>
<dbReference type="InterPro" id="IPR006008">
    <property type="entry name" value="YciB"/>
</dbReference>
<keyword evidence="3 5" id="KW-1133">Transmembrane helix</keyword>
<evidence type="ECO:0000256" key="4">
    <source>
        <dbReference type="ARBA" id="ARBA00023136"/>
    </source>
</evidence>
<feature type="transmembrane region" description="Helical" evidence="5">
    <location>
        <begin position="82"/>
        <end position="103"/>
    </location>
</feature>
<feature type="transmembrane region" description="Helical" evidence="5">
    <location>
        <begin position="51"/>
        <end position="70"/>
    </location>
</feature>
<proteinExistence type="inferred from homology"/>
<feature type="transmembrane region" description="Helical" evidence="5">
    <location>
        <begin position="123"/>
        <end position="141"/>
    </location>
</feature>
<sequence length="183" mass="21054">MKFLFDLFPIILFFVTYFVTDKDIFAATAVTIAATIAQVAWMWFKHRKVDGMLLLSLFLVVGLGSLTLVFHNKTFIMWKPTALYWAFAVTLAGAKLALGKNLIRSVMEKQMTLPEPIWSRLMWSWAGFFVFMGALNLFVAFRFSEETWVKFKMFGGLGLMLVFVVLQSMMLAKYIEDTPEKND</sequence>
<keyword evidence="1 5" id="KW-1003">Cell membrane</keyword>
<comment type="function">
    <text evidence="5">Plays a role in cell envelope biogenesis, maintenance of cell envelope integrity and membrane homeostasis.</text>
</comment>
<keyword evidence="4 5" id="KW-0472">Membrane</keyword>
<comment type="similarity">
    <text evidence="5">Belongs to the YciB family.</text>
</comment>
<dbReference type="HAMAP" id="MF_00189">
    <property type="entry name" value="YciB"/>
    <property type="match status" value="1"/>
</dbReference>
<dbReference type="PANTHER" id="PTHR36917">
    <property type="entry name" value="INTRACELLULAR SEPTATION PROTEIN A-RELATED"/>
    <property type="match status" value="1"/>
</dbReference>
<feature type="transmembrane region" description="Helical" evidence="5">
    <location>
        <begin position="153"/>
        <end position="172"/>
    </location>
</feature>
<evidence type="ECO:0000256" key="3">
    <source>
        <dbReference type="ARBA" id="ARBA00022989"/>
    </source>
</evidence>
<dbReference type="GO" id="GO:0005886">
    <property type="term" value="C:plasma membrane"/>
    <property type="evidence" value="ECO:0007669"/>
    <property type="project" value="UniProtKB-SubCell"/>
</dbReference>
<dbReference type="EMBL" id="JACHHY010000001">
    <property type="protein sequence ID" value="MBB5016955.1"/>
    <property type="molecule type" value="Genomic_DNA"/>
</dbReference>
<dbReference type="Pfam" id="PF04279">
    <property type="entry name" value="IspA"/>
    <property type="match status" value="1"/>
</dbReference>
<keyword evidence="2 5" id="KW-0812">Transmembrane</keyword>
<gene>
    <name evidence="5" type="primary">yciB</name>
    <name evidence="6" type="ORF">HNQ59_000217</name>
</gene>
<feature type="transmembrane region" description="Helical" evidence="5">
    <location>
        <begin position="24"/>
        <end position="44"/>
    </location>
</feature>
<dbReference type="NCBIfam" id="NF001325">
    <property type="entry name" value="PRK00259.1-3"/>
    <property type="match status" value="1"/>
</dbReference>
<dbReference type="PANTHER" id="PTHR36917:SF1">
    <property type="entry name" value="INNER MEMBRANE-SPANNING PROTEIN YCIB"/>
    <property type="match status" value="1"/>
</dbReference>
<comment type="caution">
    <text evidence="6">The sequence shown here is derived from an EMBL/GenBank/DDBJ whole genome shotgun (WGS) entry which is preliminary data.</text>
</comment>
<dbReference type="AlphaFoldDB" id="A0A840MHF6"/>
<accession>A0A840MHF6</accession>
<evidence type="ECO:0000256" key="1">
    <source>
        <dbReference type="ARBA" id="ARBA00022475"/>
    </source>
</evidence>
<evidence type="ECO:0000313" key="6">
    <source>
        <dbReference type="EMBL" id="MBB5016955.1"/>
    </source>
</evidence>
<comment type="subcellular location">
    <subcellularLocation>
        <location evidence="5">Cell inner membrane</location>
        <topology evidence="5">Multi-pass membrane protein</topology>
    </subcellularLocation>
</comment>
<evidence type="ECO:0000256" key="5">
    <source>
        <dbReference type="HAMAP-Rule" id="MF_00189"/>
    </source>
</evidence>
<evidence type="ECO:0000313" key="7">
    <source>
        <dbReference type="Proteomes" id="UP000575898"/>
    </source>
</evidence>